<keyword evidence="5" id="KW-0804">Transcription</keyword>
<dbReference type="RefSeq" id="WP_115331113.1">
    <property type="nucleotide sequence ID" value="NZ_CAAAHP010000001.1"/>
</dbReference>
<gene>
    <name evidence="7" type="primary">ripA</name>
    <name evidence="7" type="ORF">NCTC13316_01574</name>
</gene>
<keyword evidence="2" id="KW-0805">Transcription regulation</keyword>
<dbReference type="PRINTS" id="PR00032">
    <property type="entry name" value="HTHARAC"/>
</dbReference>
<feature type="domain" description="HTH araC/xylS-type" evidence="6">
    <location>
        <begin position="160"/>
        <end position="257"/>
    </location>
</feature>
<name>A0A378JMQ6_9GAMM</name>
<evidence type="ECO:0000313" key="7">
    <source>
        <dbReference type="EMBL" id="STX51479.1"/>
    </source>
</evidence>
<evidence type="ECO:0000259" key="6">
    <source>
        <dbReference type="PROSITE" id="PS01124"/>
    </source>
</evidence>
<protein>
    <submittedName>
        <fullName evidence="7">AraC family transcriptional regulator</fullName>
    </submittedName>
</protein>
<dbReference type="SMART" id="SM00342">
    <property type="entry name" value="HTH_ARAC"/>
    <property type="match status" value="1"/>
</dbReference>
<dbReference type="SUPFAM" id="SSF46689">
    <property type="entry name" value="Homeodomain-like"/>
    <property type="match status" value="1"/>
</dbReference>
<dbReference type="PANTHER" id="PTHR11019:SF159">
    <property type="entry name" value="TRANSCRIPTIONAL REGULATOR-RELATED"/>
    <property type="match status" value="1"/>
</dbReference>
<dbReference type="InterPro" id="IPR003313">
    <property type="entry name" value="AraC-bd"/>
</dbReference>
<dbReference type="InterPro" id="IPR011051">
    <property type="entry name" value="RmlC_Cupin_sf"/>
</dbReference>
<evidence type="ECO:0000256" key="1">
    <source>
        <dbReference type="ARBA" id="ARBA00022491"/>
    </source>
</evidence>
<dbReference type="FunFam" id="1.10.10.60:FF:000132">
    <property type="entry name" value="AraC family transcriptional regulator"/>
    <property type="match status" value="1"/>
</dbReference>
<keyword evidence="1" id="KW-0678">Repressor</keyword>
<keyword evidence="4" id="KW-0010">Activator</keyword>
<dbReference type="Gene3D" id="2.60.120.10">
    <property type="entry name" value="Jelly Rolls"/>
    <property type="match status" value="1"/>
</dbReference>
<dbReference type="GO" id="GO:0003700">
    <property type="term" value="F:DNA-binding transcription factor activity"/>
    <property type="evidence" value="ECO:0007669"/>
    <property type="project" value="InterPro"/>
</dbReference>
<dbReference type="AlphaFoldDB" id="A0A378JMQ6"/>
<keyword evidence="3" id="KW-0238">DNA-binding</keyword>
<evidence type="ECO:0000256" key="5">
    <source>
        <dbReference type="ARBA" id="ARBA00023163"/>
    </source>
</evidence>
<evidence type="ECO:0000256" key="3">
    <source>
        <dbReference type="ARBA" id="ARBA00023125"/>
    </source>
</evidence>
<dbReference type="CDD" id="cd06124">
    <property type="entry name" value="cupin_NimR-like_N"/>
    <property type="match status" value="1"/>
</dbReference>
<evidence type="ECO:0000256" key="4">
    <source>
        <dbReference type="ARBA" id="ARBA00023159"/>
    </source>
</evidence>
<dbReference type="InterPro" id="IPR020449">
    <property type="entry name" value="Tscrpt_reg_AraC-type_HTH"/>
</dbReference>
<dbReference type="Pfam" id="PF12833">
    <property type="entry name" value="HTH_18"/>
    <property type="match status" value="1"/>
</dbReference>
<proteinExistence type="predicted"/>
<dbReference type="EMBL" id="UGOD01000001">
    <property type="protein sequence ID" value="STX51479.1"/>
    <property type="molecule type" value="Genomic_DNA"/>
</dbReference>
<organism evidence="7 8">
    <name type="scientific">Legionella busanensis</name>
    <dbReference type="NCBI Taxonomy" id="190655"/>
    <lineage>
        <taxon>Bacteria</taxon>
        <taxon>Pseudomonadati</taxon>
        <taxon>Pseudomonadota</taxon>
        <taxon>Gammaproteobacteria</taxon>
        <taxon>Legionellales</taxon>
        <taxon>Legionellaceae</taxon>
        <taxon>Legionella</taxon>
    </lineage>
</organism>
<evidence type="ECO:0000256" key="2">
    <source>
        <dbReference type="ARBA" id="ARBA00023015"/>
    </source>
</evidence>
<dbReference type="PROSITE" id="PS01124">
    <property type="entry name" value="HTH_ARAC_FAMILY_2"/>
    <property type="match status" value="1"/>
</dbReference>
<dbReference type="SUPFAM" id="SSF51182">
    <property type="entry name" value="RmlC-like cupins"/>
    <property type="match status" value="1"/>
</dbReference>
<accession>A0A378JMQ6</accession>
<dbReference type="GO" id="GO:0043565">
    <property type="term" value="F:sequence-specific DNA binding"/>
    <property type="evidence" value="ECO:0007669"/>
    <property type="project" value="InterPro"/>
</dbReference>
<evidence type="ECO:0000313" key="8">
    <source>
        <dbReference type="Proteomes" id="UP000254794"/>
    </source>
</evidence>
<dbReference type="InterPro" id="IPR009057">
    <property type="entry name" value="Homeodomain-like_sf"/>
</dbReference>
<sequence>MPYYTVKDKIDPDEIDSPMIGFAFDNYPTTPGEHCHRKGQLLYCSQGVTHFYCQGRYFLLPPSKAAWIPPNVVHDVHSASKVSYRSLYIKVEHFLPLPNTMEILQVEPLLKLMVDKFCFVKPDYLQDSPEFRLATVIVDFIKQAITLPLSLPKPMDKRLNKIFQTILQAPGEAKSVNDYAQMVNITARTLNRITQKEIGLSFEKWRMELRLMHAFVLLERGYSVTQVSQSLGYSNDSSFIARFKQWAGETPAQYRRKVQIGH</sequence>
<dbReference type="InterPro" id="IPR014710">
    <property type="entry name" value="RmlC-like_jellyroll"/>
</dbReference>
<dbReference type="OrthoDB" id="5722175at2"/>
<dbReference type="InterPro" id="IPR018060">
    <property type="entry name" value="HTH_AraC"/>
</dbReference>
<dbReference type="Proteomes" id="UP000254794">
    <property type="component" value="Unassembled WGS sequence"/>
</dbReference>
<dbReference type="PANTHER" id="PTHR11019">
    <property type="entry name" value="HTH-TYPE TRANSCRIPTIONAL REGULATOR NIMR"/>
    <property type="match status" value="1"/>
</dbReference>
<reference evidence="7 8" key="1">
    <citation type="submission" date="2018-06" db="EMBL/GenBank/DDBJ databases">
        <authorList>
            <consortium name="Pathogen Informatics"/>
            <person name="Doyle S."/>
        </authorList>
    </citation>
    <scope>NUCLEOTIDE SEQUENCE [LARGE SCALE GENOMIC DNA]</scope>
    <source>
        <strain evidence="7 8">NCTC13316</strain>
    </source>
</reference>
<dbReference type="Pfam" id="PF02311">
    <property type="entry name" value="AraC_binding"/>
    <property type="match status" value="1"/>
</dbReference>
<keyword evidence="8" id="KW-1185">Reference proteome</keyword>
<dbReference type="Gene3D" id="1.10.10.60">
    <property type="entry name" value="Homeodomain-like"/>
    <property type="match status" value="1"/>
</dbReference>